<comment type="caution">
    <text evidence="5">The sequence shown here is derived from an EMBL/GenBank/DDBJ whole genome shotgun (WGS) entry which is preliminary data.</text>
</comment>
<gene>
    <name evidence="5" type="ORF">SLEP1_g37523</name>
</gene>
<dbReference type="Proteomes" id="UP001054252">
    <property type="component" value="Unassembled WGS sequence"/>
</dbReference>
<dbReference type="GO" id="GO:0008270">
    <property type="term" value="F:zinc ion binding"/>
    <property type="evidence" value="ECO:0007669"/>
    <property type="project" value="UniProtKB-KW"/>
</dbReference>
<dbReference type="Pfam" id="PF10650">
    <property type="entry name" value="zf-C3H1"/>
    <property type="match status" value="1"/>
</dbReference>
<evidence type="ECO:0000256" key="3">
    <source>
        <dbReference type="SAM" id="MobiDB-lite"/>
    </source>
</evidence>
<protein>
    <recommendedName>
        <fullName evidence="4">C3H1-type domain-containing protein</fullName>
    </recommendedName>
</protein>
<feature type="compositionally biased region" description="Basic and acidic residues" evidence="3">
    <location>
        <begin position="18"/>
        <end position="34"/>
    </location>
</feature>
<keyword evidence="1" id="KW-0863">Zinc-finger</keyword>
<feature type="region of interest" description="Disordered" evidence="3">
    <location>
        <begin position="201"/>
        <end position="264"/>
    </location>
</feature>
<dbReference type="InterPro" id="IPR019607">
    <property type="entry name" value="Putative_zinc-finger_domain"/>
</dbReference>
<dbReference type="PANTHER" id="PTHR21563:SF3">
    <property type="entry name" value="ZINC FINGER C3H1 DOMAIN-CONTAINING PROTEIN"/>
    <property type="match status" value="1"/>
</dbReference>
<feature type="region of interest" description="Disordered" evidence="3">
    <location>
        <begin position="649"/>
        <end position="685"/>
    </location>
</feature>
<dbReference type="GO" id="GO:0000178">
    <property type="term" value="C:exosome (RNase complex)"/>
    <property type="evidence" value="ECO:0007669"/>
    <property type="project" value="TreeGrafter"/>
</dbReference>
<organism evidence="5 6">
    <name type="scientific">Rubroshorea leprosula</name>
    <dbReference type="NCBI Taxonomy" id="152421"/>
    <lineage>
        <taxon>Eukaryota</taxon>
        <taxon>Viridiplantae</taxon>
        <taxon>Streptophyta</taxon>
        <taxon>Embryophyta</taxon>
        <taxon>Tracheophyta</taxon>
        <taxon>Spermatophyta</taxon>
        <taxon>Magnoliopsida</taxon>
        <taxon>eudicotyledons</taxon>
        <taxon>Gunneridae</taxon>
        <taxon>Pentapetalae</taxon>
        <taxon>rosids</taxon>
        <taxon>malvids</taxon>
        <taxon>Malvales</taxon>
        <taxon>Dipterocarpaceae</taxon>
        <taxon>Rubroshorea</taxon>
    </lineage>
</organism>
<keyword evidence="1" id="KW-0862">Zinc</keyword>
<feature type="compositionally biased region" description="Basic and acidic residues" evidence="3">
    <location>
        <begin position="156"/>
        <end position="166"/>
    </location>
</feature>
<name>A0AAV5KUX7_9ROSI</name>
<dbReference type="GO" id="GO:0005634">
    <property type="term" value="C:nucleus"/>
    <property type="evidence" value="ECO:0007669"/>
    <property type="project" value="TreeGrafter"/>
</dbReference>
<keyword evidence="1" id="KW-0479">Metal-binding</keyword>
<dbReference type="InterPro" id="IPR000571">
    <property type="entry name" value="Znf_CCCH"/>
</dbReference>
<evidence type="ECO:0000256" key="1">
    <source>
        <dbReference type="PROSITE-ProRule" id="PRU00723"/>
    </source>
</evidence>
<evidence type="ECO:0000313" key="6">
    <source>
        <dbReference type="Proteomes" id="UP001054252"/>
    </source>
</evidence>
<dbReference type="EMBL" id="BPVZ01000079">
    <property type="protein sequence ID" value="GKV28465.1"/>
    <property type="molecule type" value="Genomic_DNA"/>
</dbReference>
<keyword evidence="2" id="KW-0175">Coiled coil</keyword>
<evidence type="ECO:0000259" key="4">
    <source>
        <dbReference type="PROSITE" id="PS50103"/>
    </source>
</evidence>
<evidence type="ECO:0000313" key="5">
    <source>
        <dbReference type="EMBL" id="GKV28465.1"/>
    </source>
</evidence>
<keyword evidence="6" id="KW-1185">Reference proteome</keyword>
<feature type="zinc finger region" description="C3H1-type" evidence="1">
    <location>
        <begin position="940"/>
        <end position="966"/>
    </location>
</feature>
<dbReference type="PROSITE" id="PS50103">
    <property type="entry name" value="ZF_C3H1"/>
    <property type="match status" value="1"/>
</dbReference>
<feature type="region of interest" description="Disordered" evidence="3">
    <location>
        <begin position="805"/>
        <end position="826"/>
    </location>
</feature>
<feature type="region of interest" description="Disordered" evidence="3">
    <location>
        <begin position="128"/>
        <end position="173"/>
    </location>
</feature>
<feature type="domain" description="C3H1-type" evidence="4">
    <location>
        <begin position="940"/>
        <end position="966"/>
    </location>
</feature>
<feature type="compositionally biased region" description="Polar residues" evidence="3">
    <location>
        <begin position="252"/>
        <end position="261"/>
    </location>
</feature>
<reference evidence="5 6" key="1">
    <citation type="journal article" date="2021" name="Commun. Biol.">
        <title>The genome of Shorea leprosula (Dipterocarpaceae) highlights the ecological relevance of drought in aseasonal tropical rainforests.</title>
        <authorList>
            <person name="Ng K.K.S."/>
            <person name="Kobayashi M.J."/>
            <person name="Fawcett J.A."/>
            <person name="Hatakeyama M."/>
            <person name="Paape T."/>
            <person name="Ng C.H."/>
            <person name="Ang C.C."/>
            <person name="Tnah L.H."/>
            <person name="Lee C.T."/>
            <person name="Nishiyama T."/>
            <person name="Sese J."/>
            <person name="O'Brien M.J."/>
            <person name="Copetti D."/>
            <person name="Mohd Noor M.I."/>
            <person name="Ong R.C."/>
            <person name="Putra M."/>
            <person name="Sireger I.Z."/>
            <person name="Indrioko S."/>
            <person name="Kosugi Y."/>
            <person name="Izuno A."/>
            <person name="Isagi Y."/>
            <person name="Lee S.L."/>
            <person name="Shimizu K.K."/>
        </authorList>
    </citation>
    <scope>NUCLEOTIDE SEQUENCE [LARGE SCALE GENOMIC DNA]</scope>
    <source>
        <strain evidence="5">214</strain>
    </source>
</reference>
<proteinExistence type="predicted"/>
<feature type="region of interest" description="Disordered" evidence="3">
    <location>
        <begin position="1"/>
        <end position="37"/>
    </location>
</feature>
<feature type="coiled-coil region" evidence="2">
    <location>
        <begin position="509"/>
        <end position="539"/>
    </location>
</feature>
<dbReference type="InterPro" id="IPR039278">
    <property type="entry name" value="Red1"/>
</dbReference>
<evidence type="ECO:0000256" key="2">
    <source>
        <dbReference type="SAM" id="Coils"/>
    </source>
</evidence>
<sequence length="1759" mass="197581">MEETDGQRAEAIASNPPIREDHQASKAKEGRELTPSDDGVWSHSLIRFIMFLSVLPENGICSTGQFTGTAATPSIPISLPQAIKDAQGIQEGKVVSGNNLKSTINNQQQASSQSKNKKSIGSNRVTLKSANPRWYAPSGGSNNLVIRFSDDSGSDSEEHREEKTVENKSNLTGVKPAVSSVEKLKKLGHNTRNVNKVMPKQLPLNRTGGSSMTKTFGGANSRGVGPSSMSKGSRVKYFNTQRKSSASHEHGNNQAVSSNSSKLRDLRQQIALRESELKLKSAQNKEMILAAVRDSNPMDLCNKKWILASADGNLSEPKEPDNKRLKVGESDFIHINLDGQGEIPAVKILLSKEPELKKSSVQDRNEVEQRQKIISMSTPESSIVRQHKHDDRVVDISSQNIYDTTKDGTNIHSNSQSERNGRLVDSCALSNQTAKLAKITPSNLSMTLNDQELNHPSKVGGHNPPRSLLNKATSEQNLVNGSNCDKVMYGDKMPEPSFKDKRQHGNLDMQTLIELEEKLDKELEEVQEHRRRCEIEERNALKAYRKSQRALIEANARCTELYRQRELCAARFRSFIVDEPNLLWSSGRHESAGIVLDTSNNVPENMDLIPASNQHFQHDYHRFNQPALKPSARCINLVPHNLSYQHENGLNLGSEPCSEPDDSTSEPLPHNSNNTISGIRSPCSDPIVSIDEDEETSLMDHDSIQPSFEYQHKNRNSEVIQKGTDDKSNKNCHVDASQDSLLLEATLRSELVARLTRRTLSKNLSTSYNVEPVVDRGAESDVGSEKTQMSNDSVTLPVAGKKIQCDDGGEGPKRVTSESPIQNEEECHTGKTVSKFLSTFDSEDNGSSIGCHFLISKIYRPPFLLRSTFGHMKVMFNVTSTNLWTRHEENHTYNFDSEEGAVVKFDKIEQSVQKGNLVKETPWGFSTKGMGFYTCGLAVDPSWPLCMYELRGKCNNDECPFQHVKDFSDRNMVQDQHDSNGGKNSPLNLRKTSTSDCSSLSDNAFAECQIALHQQQCDGARKPSHDVLPSPTYLVCLDVLEADQHSPESVLAWRSVDCWWKCFSICLALSSLLHKDVSGDESFLDGSDGRIQIHGSWSRQSSYFESRNGIVNKPNQALGTYIQSLETALLILNQEVSKVVGIKKALSLLSRALEADQTSEILWIVYLVICYSDMKLVGKDDMFSYAVKHNEESYGLWLLYINSRKKLDEQLVAYDAALSVLCHRASASDKDEMYASACILDLFLQMMNCFCMSGNVDKAIQRIYRLLLATTTDTDEPHSMMLTNILTCLTISDRCIFWVSCVYLTIYRKLPEVIVEQFEYDKKLLPVDWPPVNLGHNEKQRLLKLVEAAVRSIELGFNDESFKSEIDLRSMQIFALNHIRCMMALDGEDCYWNLCEKYTKLYPSCLELVLMLARMQKNDSQNVGFVGFEEAVCNWPKEVPGIQCIWNQYAEYAFQNGEADFVKKLMARWYDLVWRVENPQNEIMDAASGSTSNQMDLMFGFLNLSLHKFLQNDVFEAQVAIDLALKAAGPGGFKHCIREHATFLLTNESLLKEDAPISQQLYILKVYLDTIRTFPISEPLSRKFINDIEKPRIRQLVGSMLCPVSYDFSLVNLVLEAWYGPSLLPPRITKAKDLVDFVEAILEIVPSNYKFVISLCKLLSRGYQYGCFASSNILFWASSTLMNAIYCAIPIPPEHVWVEAAGILGNILGTEARHERFYKKALSVYPFSVKLWQCYHNQSNTTNRTIVVEAARERGIELD</sequence>
<accession>A0AAV5KUX7</accession>
<dbReference type="PANTHER" id="PTHR21563">
    <property type="entry name" value="ZINC FINGER C3H1 DOMAIN-CONTAINING PROTEIN"/>
    <property type="match status" value="1"/>
</dbReference>